<dbReference type="AlphaFoldDB" id="L8JXU0"/>
<feature type="region of interest" description="Disordered" evidence="1">
    <location>
        <begin position="20"/>
        <end position="63"/>
    </location>
</feature>
<protein>
    <recommendedName>
        <fullName evidence="5">DUF4129 domain-containing protein</fullName>
    </recommendedName>
</protein>
<gene>
    <name evidence="3" type="ORF">C900_00035</name>
</gene>
<name>L8JXU0_9BACT</name>
<comment type="caution">
    <text evidence="3">The sequence shown here is derived from an EMBL/GenBank/DDBJ whole genome shotgun (WGS) entry which is preliminary data.</text>
</comment>
<organism evidence="3 4">
    <name type="scientific">Fulvivirga imtechensis AK7</name>
    <dbReference type="NCBI Taxonomy" id="1237149"/>
    <lineage>
        <taxon>Bacteria</taxon>
        <taxon>Pseudomonadati</taxon>
        <taxon>Bacteroidota</taxon>
        <taxon>Cytophagia</taxon>
        <taxon>Cytophagales</taxon>
        <taxon>Fulvivirgaceae</taxon>
        <taxon>Fulvivirga</taxon>
    </lineage>
</organism>
<sequence length="233" mass="26829">MSGLRGQEFESFDRKEWRQITKDIDYSPDGKGGNAGENNMPRGKGNAGKGRQRGELQDDNTSRPISGSGWGTIFPFAGPVLKIIFIVLAIAVLVLVISKLVGNNIWLKRKKKEGDQEQMALEDIEENLMESDLMRWLRKAVEDKNYRLALRIYYLMIIKELSIKGLIIWKKEKTNLEYLYEMRDHGSHSQFEEITGIYQLVWYGEKELGDGYLINASHKFKDYFQAINTLQNG</sequence>
<keyword evidence="2" id="KW-1133">Transmembrane helix</keyword>
<evidence type="ECO:0000256" key="2">
    <source>
        <dbReference type="SAM" id="Phobius"/>
    </source>
</evidence>
<dbReference type="EMBL" id="AMZN01000001">
    <property type="protein sequence ID" value="ELR73871.1"/>
    <property type="molecule type" value="Genomic_DNA"/>
</dbReference>
<dbReference type="RefSeq" id="WP_009577464.1">
    <property type="nucleotide sequence ID" value="NZ_AMZN01000001.1"/>
</dbReference>
<evidence type="ECO:0000313" key="3">
    <source>
        <dbReference type="EMBL" id="ELR73871.1"/>
    </source>
</evidence>
<evidence type="ECO:0000313" key="4">
    <source>
        <dbReference type="Proteomes" id="UP000011135"/>
    </source>
</evidence>
<proteinExistence type="predicted"/>
<keyword evidence="2" id="KW-0812">Transmembrane</keyword>
<keyword evidence="4" id="KW-1185">Reference proteome</keyword>
<dbReference type="eggNOG" id="ENOG50303CZ">
    <property type="taxonomic scope" value="Bacteria"/>
</dbReference>
<evidence type="ECO:0000256" key="1">
    <source>
        <dbReference type="SAM" id="MobiDB-lite"/>
    </source>
</evidence>
<dbReference type="Proteomes" id="UP000011135">
    <property type="component" value="Unassembled WGS sequence"/>
</dbReference>
<reference evidence="3 4" key="1">
    <citation type="submission" date="2012-12" db="EMBL/GenBank/DDBJ databases">
        <title>Genome assembly of Fulvivirga imtechensis AK7.</title>
        <authorList>
            <person name="Nupur N."/>
            <person name="Khatri I."/>
            <person name="Kumar R."/>
            <person name="Subramanian S."/>
            <person name="Pinnaka A."/>
        </authorList>
    </citation>
    <scope>NUCLEOTIDE SEQUENCE [LARGE SCALE GENOMIC DNA]</scope>
    <source>
        <strain evidence="3 4">AK7</strain>
    </source>
</reference>
<dbReference type="STRING" id="1237149.C900_00035"/>
<keyword evidence="2" id="KW-0472">Membrane</keyword>
<evidence type="ECO:0008006" key="5">
    <source>
        <dbReference type="Google" id="ProtNLM"/>
    </source>
</evidence>
<dbReference type="OrthoDB" id="5491447at2"/>
<accession>L8JXU0</accession>
<feature type="transmembrane region" description="Helical" evidence="2">
    <location>
        <begin position="80"/>
        <end position="102"/>
    </location>
</feature>